<dbReference type="PANTHER" id="PTHR12968">
    <property type="entry name" value="B9 DOMAIN-CONTAINING"/>
    <property type="match status" value="1"/>
</dbReference>
<evidence type="ECO:0000256" key="1">
    <source>
        <dbReference type="ARBA" id="ARBA00004120"/>
    </source>
</evidence>
<feature type="compositionally biased region" description="Basic and acidic residues" evidence="7">
    <location>
        <begin position="302"/>
        <end position="317"/>
    </location>
</feature>
<dbReference type="PROSITE" id="PS51381">
    <property type="entry name" value="C2_B9"/>
    <property type="match status" value="1"/>
</dbReference>
<comment type="caution">
    <text evidence="8">The sequence shown here is derived from an EMBL/GenBank/DDBJ whole genome shotgun (WGS) entry which is preliminary data.</text>
</comment>
<feature type="compositionally biased region" description="Polar residues" evidence="7">
    <location>
        <begin position="320"/>
        <end position="330"/>
    </location>
</feature>
<evidence type="ECO:0000256" key="7">
    <source>
        <dbReference type="SAM" id="MobiDB-lite"/>
    </source>
</evidence>
<name>A0AAW1QPI7_9CHLO</name>
<dbReference type="Pfam" id="PF07162">
    <property type="entry name" value="B9-C2"/>
    <property type="match status" value="1"/>
</dbReference>
<proteinExistence type="predicted"/>
<dbReference type="InterPro" id="IPR010796">
    <property type="entry name" value="C2_B9-type_dom"/>
</dbReference>
<dbReference type="GO" id="GO:0036038">
    <property type="term" value="C:MKS complex"/>
    <property type="evidence" value="ECO:0007669"/>
    <property type="project" value="TreeGrafter"/>
</dbReference>
<evidence type="ECO:0000256" key="2">
    <source>
        <dbReference type="ARBA" id="ARBA00022490"/>
    </source>
</evidence>
<dbReference type="EMBL" id="JALJOR010000002">
    <property type="protein sequence ID" value="KAK9823440.1"/>
    <property type="molecule type" value="Genomic_DNA"/>
</dbReference>
<evidence type="ECO:0000256" key="3">
    <source>
        <dbReference type="ARBA" id="ARBA00022794"/>
    </source>
</evidence>
<comment type="subcellular location">
    <subcellularLocation>
        <location evidence="1">Cytoplasm</location>
        <location evidence="1">Cytoskeleton</location>
        <location evidence="1">Cilium basal body</location>
    </subcellularLocation>
</comment>
<dbReference type="AlphaFoldDB" id="A0AAW1QPI7"/>
<gene>
    <name evidence="8" type="ORF">WJX72_002786</name>
</gene>
<feature type="region of interest" description="Disordered" evidence="7">
    <location>
        <begin position="251"/>
        <end position="349"/>
    </location>
</feature>
<evidence type="ECO:0000256" key="6">
    <source>
        <dbReference type="ARBA" id="ARBA00039272"/>
    </source>
</evidence>
<accession>A0AAW1QPI7</accession>
<evidence type="ECO:0000313" key="9">
    <source>
        <dbReference type="Proteomes" id="UP001489004"/>
    </source>
</evidence>
<dbReference type="PANTHER" id="PTHR12968:SF2">
    <property type="entry name" value="B9 DOMAIN-CONTAINING PROTEIN 2"/>
    <property type="match status" value="1"/>
</dbReference>
<evidence type="ECO:0000313" key="8">
    <source>
        <dbReference type="EMBL" id="KAK9823440.1"/>
    </source>
</evidence>
<sequence length="349" mass="38679">MHPGSSQPVAGLLVVGEIIGCSGFPNRSASCSWQVAYDRNSWQLLSRAEQGVTHTSHPLLDEDDLTVWDHPVHLHLQTTTIQAWPRIVLKVFCSDERMGRSQLAAYSLCSIPNTAGAHTMTVPAWRASDAHSQSKDQLAGFFTNMLLPRLEDEAFILDPTLRHTHRSQTCALGCIHLRLHVLLQNFESIHIHVGGLSICWDNERRRASVQKALQRSSDRSAAKALAQEETSVGLSLVHQGRDARFADIEQSQNAQRRGLQPPSSPSPPQQTPGKARAHRQTTYAGDGLNQDKASSEPAGRQRRLDELHREREERNADQPRFTQYGSSTETSDQRIPETPAGTRAGHGPL</sequence>
<keyword evidence="4" id="KW-0206">Cytoskeleton</keyword>
<dbReference type="Proteomes" id="UP001489004">
    <property type="component" value="Unassembled WGS sequence"/>
</dbReference>
<evidence type="ECO:0000256" key="5">
    <source>
        <dbReference type="ARBA" id="ARBA00023273"/>
    </source>
</evidence>
<reference evidence="8 9" key="1">
    <citation type="journal article" date="2024" name="Nat. Commun.">
        <title>Phylogenomics reveals the evolutionary origins of lichenization in chlorophyte algae.</title>
        <authorList>
            <person name="Puginier C."/>
            <person name="Libourel C."/>
            <person name="Otte J."/>
            <person name="Skaloud P."/>
            <person name="Haon M."/>
            <person name="Grisel S."/>
            <person name="Petersen M."/>
            <person name="Berrin J.G."/>
            <person name="Delaux P.M."/>
            <person name="Dal Grande F."/>
            <person name="Keller J."/>
        </authorList>
    </citation>
    <scope>NUCLEOTIDE SEQUENCE [LARGE SCALE GENOMIC DNA]</scope>
    <source>
        <strain evidence="8 9">SAG 2043</strain>
    </source>
</reference>
<protein>
    <recommendedName>
        <fullName evidence="6">B9 domain-containing protein 2</fullName>
    </recommendedName>
</protein>
<keyword evidence="5" id="KW-0966">Cell projection</keyword>
<organism evidence="8 9">
    <name type="scientific">[Myrmecia] bisecta</name>
    <dbReference type="NCBI Taxonomy" id="41462"/>
    <lineage>
        <taxon>Eukaryota</taxon>
        <taxon>Viridiplantae</taxon>
        <taxon>Chlorophyta</taxon>
        <taxon>core chlorophytes</taxon>
        <taxon>Trebouxiophyceae</taxon>
        <taxon>Trebouxiales</taxon>
        <taxon>Trebouxiaceae</taxon>
        <taxon>Myrmecia</taxon>
    </lineage>
</organism>
<keyword evidence="2" id="KW-0963">Cytoplasm</keyword>
<evidence type="ECO:0000256" key="4">
    <source>
        <dbReference type="ARBA" id="ARBA00023212"/>
    </source>
</evidence>
<keyword evidence="9" id="KW-1185">Reference proteome</keyword>
<keyword evidence="3" id="KW-0970">Cilium biogenesis/degradation</keyword>
<dbReference type="GO" id="GO:0060271">
    <property type="term" value="P:cilium assembly"/>
    <property type="evidence" value="ECO:0007669"/>
    <property type="project" value="TreeGrafter"/>
</dbReference>